<dbReference type="RefSeq" id="WP_052606402.1">
    <property type="nucleotide sequence ID" value="NZ_JXYS01000083.1"/>
</dbReference>
<protein>
    <submittedName>
        <fullName evidence="2">Major facilitator superfamily protein</fullName>
    </submittedName>
</protein>
<sequence length="409" mass="43271">MTGKNSDSKLASLLKIGRPAQRLLASSGLVFGGFATSTVFVSLFFYVASGSVDEMALYGLGRYVGLIIISGIIVKVFPQSSPRQLFRIGLILTAAFYLLIIVLRTSAVGLVVPLGLFNGAAAGIYWFGNNTLAFDVLSPDERSHYYGLSFAIMSILNVAMPLAGGLIISRVGGELGYVCVFGVSLVSFCLAWWTSRKLQTSTGVGAVSMRHALIVPPRQRGWSFIWIAIALHGFKQGGADLGMIVLVELATHSSSDQGIYVSIASLAGVASSVIAGRLPPLVRGRTMWIGALGYGMALILLLFGANFAILLVYGLVSGFAYPGLMVSLSSVVLDVIASDPSAAQLRGEYVLSREIATNVGRIVAISLLIGLMWFLSVTASILVVLCVAAIFQLVAAFLGRHASHSLRLA</sequence>
<feature type="transmembrane region" description="Helical" evidence="1">
    <location>
        <begin position="23"/>
        <end position="48"/>
    </location>
</feature>
<evidence type="ECO:0000313" key="3">
    <source>
        <dbReference type="Proteomes" id="UP000032360"/>
    </source>
</evidence>
<keyword evidence="1" id="KW-0812">Transmembrane</keyword>
<dbReference type="OrthoDB" id="5379144at2"/>
<evidence type="ECO:0000256" key="1">
    <source>
        <dbReference type="SAM" id="Phobius"/>
    </source>
</evidence>
<dbReference type="EMBL" id="JXYS01000083">
    <property type="protein sequence ID" value="KJF16423.1"/>
    <property type="molecule type" value="Genomic_DNA"/>
</dbReference>
<dbReference type="Gene3D" id="1.20.1250.20">
    <property type="entry name" value="MFS general substrate transporter like domains"/>
    <property type="match status" value="1"/>
</dbReference>
<keyword evidence="1" id="KW-0472">Membrane</keyword>
<proteinExistence type="predicted"/>
<dbReference type="InterPro" id="IPR011701">
    <property type="entry name" value="MFS"/>
</dbReference>
<dbReference type="GO" id="GO:0022857">
    <property type="term" value="F:transmembrane transporter activity"/>
    <property type="evidence" value="ECO:0007669"/>
    <property type="project" value="InterPro"/>
</dbReference>
<feature type="transmembrane region" description="Helical" evidence="1">
    <location>
        <begin position="259"/>
        <end position="279"/>
    </location>
</feature>
<feature type="transmembrane region" description="Helical" evidence="1">
    <location>
        <begin position="175"/>
        <end position="193"/>
    </location>
</feature>
<keyword evidence="3" id="KW-1185">Reference proteome</keyword>
<gene>
    <name evidence="2" type="ORF">AXFE_27050</name>
</gene>
<dbReference type="PANTHER" id="PTHR23526:SF2">
    <property type="entry name" value="MAJOR FACILITATOR SUPERFAMILY (MFS) PROFILE DOMAIN-CONTAINING PROTEIN"/>
    <property type="match status" value="1"/>
</dbReference>
<feature type="transmembrane region" description="Helical" evidence="1">
    <location>
        <begin position="224"/>
        <end position="247"/>
    </location>
</feature>
<organism evidence="2 3">
    <name type="scientific">Acidithrix ferrooxidans</name>
    <dbReference type="NCBI Taxonomy" id="1280514"/>
    <lineage>
        <taxon>Bacteria</taxon>
        <taxon>Bacillati</taxon>
        <taxon>Actinomycetota</taxon>
        <taxon>Acidimicrobiia</taxon>
        <taxon>Acidimicrobiales</taxon>
        <taxon>Acidimicrobiaceae</taxon>
        <taxon>Acidithrix</taxon>
    </lineage>
</organism>
<dbReference type="SUPFAM" id="SSF103473">
    <property type="entry name" value="MFS general substrate transporter"/>
    <property type="match status" value="2"/>
</dbReference>
<dbReference type="Pfam" id="PF07690">
    <property type="entry name" value="MFS_1"/>
    <property type="match status" value="1"/>
</dbReference>
<feature type="transmembrane region" description="Helical" evidence="1">
    <location>
        <begin position="85"/>
        <end position="103"/>
    </location>
</feature>
<feature type="transmembrane region" description="Helical" evidence="1">
    <location>
        <begin position="291"/>
        <end position="313"/>
    </location>
</feature>
<feature type="transmembrane region" description="Helical" evidence="1">
    <location>
        <begin position="109"/>
        <end position="127"/>
    </location>
</feature>
<feature type="transmembrane region" description="Helical" evidence="1">
    <location>
        <begin position="148"/>
        <end position="169"/>
    </location>
</feature>
<keyword evidence="1" id="KW-1133">Transmembrane helix</keyword>
<dbReference type="PANTHER" id="PTHR23526">
    <property type="entry name" value="INTEGRAL MEMBRANE TRANSPORT PROTEIN-RELATED"/>
    <property type="match status" value="1"/>
</dbReference>
<dbReference type="AlphaFoldDB" id="A0A0D8HES9"/>
<dbReference type="Proteomes" id="UP000032360">
    <property type="component" value="Unassembled WGS sequence"/>
</dbReference>
<dbReference type="InterPro" id="IPR052528">
    <property type="entry name" value="Sugar_transport-like"/>
</dbReference>
<dbReference type="InterPro" id="IPR036259">
    <property type="entry name" value="MFS_trans_sf"/>
</dbReference>
<comment type="caution">
    <text evidence="2">The sequence shown here is derived from an EMBL/GenBank/DDBJ whole genome shotgun (WGS) entry which is preliminary data.</text>
</comment>
<accession>A0A0D8HES9</accession>
<dbReference type="STRING" id="1280514.AXFE_27050"/>
<feature type="transmembrane region" description="Helical" evidence="1">
    <location>
        <begin position="60"/>
        <end position="78"/>
    </location>
</feature>
<name>A0A0D8HES9_9ACTN</name>
<evidence type="ECO:0000313" key="2">
    <source>
        <dbReference type="EMBL" id="KJF16423.1"/>
    </source>
</evidence>
<reference evidence="2 3" key="1">
    <citation type="submission" date="2015-01" db="EMBL/GenBank/DDBJ databases">
        <title>Draft genome of the acidophilic iron oxidizer Acidithrix ferrooxidans strain Py-F3.</title>
        <authorList>
            <person name="Poehlein A."/>
            <person name="Eisen S."/>
            <person name="Schloemann M."/>
            <person name="Johnson B.D."/>
            <person name="Daniel R."/>
            <person name="Muehling M."/>
        </authorList>
    </citation>
    <scope>NUCLEOTIDE SEQUENCE [LARGE SCALE GENOMIC DNA]</scope>
    <source>
        <strain evidence="2 3">Py-F3</strain>
    </source>
</reference>